<keyword evidence="1" id="KW-0548">Nucleotidyltransferase</keyword>
<dbReference type="EMBL" id="KZ819635">
    <property type="protein sequence ID" value="PWN91232.1"/>
    <property type="molecule type" value="Genomic_DNA"/>
</dbReference>
<comment type="similarity">
    <text evidence="1">Belongs to the RdRP family.</text>
</comment>
<dbReference type="OrthoDB" id="6513042at2759"/>
<dbReference type="EC" id="2.7.7.48" evidence="1"/>
<sequence>MQLFAKNIPLDTDPRSFRRRIAKELFIYNGERIPFRVTLNMNKFRRQAGRIDQKGRGVSTARLVLPDEGPNFVFFVEDRFFRQRFTYRKTVISFAYDRFGDFMAERSLGLMLKEEILSDYGDDDDGSRAFSLKSVGSGAWDGMGRYLELWRSSPLDRPVPPTNTILSLEMHMDSAQLEVRIDHGSVFFTFSSIMPSIFDRNSLTLFLVIASPPTYVQTHDTRTVQQEVIRDGRRYIEKRISKSKLDPPRRQVGLGLDACKEMQSLSWVYALSFTSIQDYARFMPLWLRRFAEPDMIRVLGVRDNGAIRAAVKSDLELLLKRLPFEVAFQAQALVASWHLLPHELLALEDTIMMLDPPVAVERLKSLKSTLGWRDPLDSLSLFTVESIKARLLEGQKLEDGSTQTNDLVLQYFLQAAKRQQEMSSEERILIHSVKLTPMGMMLEGPYEEVGGNRVIREYPGTNDHYLRVSICDEDGGFLRDNNGMLNIEDVLYRRFEDVLRQGITVGGRRWDFLAFSSSQLRAHSCWFVRSLFLYEGKQITAQGIRNSIGDLDRIRCPPRFAARLGQAFTTTLYGVDIEESTVRIIPDIKARYGGYIFSDGVGTISREVVDMLNAAFKIRNPNAKKDAKDPCSVFQVRIGGAKGVLALDTRLKGRQVCLRRSMIKFDVKAKDTIKIEIAERCSRPLPLRLNRPLIPLLESLGVPHRAFQRIQAKALEAIKTASCDAAAAAKLLREYKLGDCVHLGRTLRELNDTFGLSFIKDVPFIREAMKTAMTFALRQLKYTHRIRVDGSCSLMGIMDETGFLQENQIYACVIPKGGSRTYLKGKCLVFRSPTLHPGDVQFAEAVGKLDVQHPLSALTNCVIFSQHGERPLPSKLAGGDLDGDLYNICFESSLFPANTCQAADYTPVKPVEIHRSVEVDDIIDFFLDHTQQNKVGLISTRHLVLSDQSPKRALDPDCLVLAELHSTAVDYPKTGHFVEFGEIPKALSKEKPDFMEDEYRVENRASYGSKAPRMFNGYYPSQRALGKLFRNIDVPKLLHEWGLGIESARDGYAGSKANQKWQGKLLVALEPADNEWMATYESHRKLVGHYYDYAAIISNEVVLSSRRNALTEAETFLTCVIGKSPVRGSVKASDMAEAVRERLRTLVRQLLTAAIANSKSAKVKQEAPSSRTLGKSTMPGGAEKGGVEEAVDYNELAAKLCLDEDDDTQAPYVEVKGVFEIDLEDAEDARSVITQGESDDEYWKDIKSDDLASTTDETTTEFYEEDDASGERAAEREKRKMKERYYSLYSLFRAAVDTQQPERCSAPWVVFPRLVAAWREHRLASASP</sequence>
<organism evidence="4 5">
    <name type="scientific">Acaromyces ingoldii</name>
    <dbReference type="NCBI Taxonomy" id="215250"/>
    <lineage>
        <taxon>Eukaryota</taxon>
        <taxon>Fungi</taxon>
        <taxon>Dikarya</taxon>
        <taxon>Basidiomycota</taxon>
        <taxon>Ustilaginomycotina</taxon>
        <taxon>Exobasidiomycetes</taxon>
        <taxon>Exobasidiales</taxon>
        <taxon>Cryptobasidiaceae</taxon>
        <taxon>Acaromyces</taxon>
    </lineage>
</organism>
<dbReference type="Pfam" id="PF05183">
    <property type="entry name" value="RdRP"/>
    <property type="match status" value="1"/>
</dbReference>
<protein>
    <recommendedName>
        <fullName evidence="1">RNA-dependent RNA polymerase</fullName>
        <ecNumber evidence="1">2.7.7.48</ecNumber>
    </recommendedName>
</protein>
<feature type="region of interest" description="Disordered" evidence="2">
    <location>
        <begin position="1162"/>
        <end position="1185"/>
    </location>
</feature>
<evidence type="ECO:0000313" key="5">
    <source>
        <dbReference type="Proteomes" id="UP000245768"/>
    </source>
</evidence>
<dbReference type="GO" id="GO:0030422">
    <property type="term" value="P:siRNA processing"/>
    <property type="evidence" value="ECO:0007669"/>
    <property type="project" value="TreeGrafter"/>
</dbReference>
<keyword evidence="5" id="KW-1185">Reference proteome</keyword>
<evidence type="ECO:0000256" key="1">
    <source>
        <dbReference type="RuleBase" id="RU363098"/>
    </source>
</evidence>
<keyword evidence="1" id="KW-0694">RNA-binding</keyword>
<dbReference type="GO" id="GO:0031380">
    <property type="term" value="C:nuclear RNA-directed RNA polymerase complex"/>
    <property type="evidence" value="ECO:0007669"/>
    <property type="project" value="TreeGrafter"/>
</dbReference>
<feature type="domain" description="RDRP core" evidence="3">
    <location>
        <begin position="435"/>
        <end position="1032"/>
    </location>
</feature>
<feature type="compositionally biased region" description="Acidic residues" evidence="2">
    <location>
        <begin position="1258"/>
        <end position="1268"/>
    </location>
</feature>
<dbReference type="PANTHER" id="PTHR23079">
    <property type="entry name" value="RNA-DEPENDENT RNA POLYMERASE"/>
    <property type="match status" value="1"/>
</dbReference>
<proteinExistence type="inferred from homology"/>
<comment type="catalytic activity">
    <reaction evidence="1">
        <text>RNA(n) + a ribonucleoside 5'-triphosphate = RNA(n+1) + diphosphate</text>
        <dbReference type="Rhea" id="RHEA:21248"/>
        <dbReference type="Rhea" id="RHEA-COMP:14527"/>
        <dbReference type="Rhea" id="RHEA-COMP:17342"/>
        <dbReference type="ChEBI" id="CHEBI:33019"/>
        <dbReference type="ChEBI" id="CHEBI:61557"/>
        <dbReference type="ChEBI" id="CHEBI:140395"/>
        <dbReference type="EC" id="2.7.7.48"/>
    </reaction>
</comment>
<dbReference type="Proteomes" id="UP000245768">
    <property type="component" value="Unassembled WGS sequence"/>
</dbReference>
<accession>A0A316YQ05</accession>
<name>A0A316YQ05_9BASI</name>
<reference evidence="4 5" key="1">
    <citation type="journal article" date="2018" name="Mol. Biol. Evol.">
        <title>Broad Genomic Sampling Reveals a Smut Pathogenic Ancestry of the Fungal Clade Ustilaginomycotina.</title>
        <authorList>
            <person name="Kijpornyongpan T."/>
            <person name="Mondo S.J."/>
            <person name="Barry K."/>
            <person name="Sandor L."/>
            <person name="Lee J."/>
            <person name="Lipzen A."/>
            <person name="Pangilinan J."/>
            <person name="LaButti K."/>
            <person name="Hainaut M."/>
            <person name="Henrissat B."/>
            <person name="Grigoriev I.V."/>
            <person name="Spatafora J.W."/>
            <person name="Aime M.C."/>
        </authorList>
    </citation>
    <scope>NUCLEOTIDE SEQUENCE [LARGE SCALE GENOMIC DNA]</scope>
    <source>
        <strain evidence="4 5">MCA 4198</strain>
    </source>
</reference>
<dbReference type="InterPro" id="IPR057596">
    <property type="entry name" value="RDRP_core"/>
</dbReference>
<dbReference type="InParanoid" id="A0A316YQ05"/>
<dbReference type="GO" id="GO:0003968">
    <property type="term" value="F:RNA-directed RNA polymerase activity"/>
    <property type="evidence" value="ECO:0007669"/>
    <property type="project" value="UniProtKB-KW"/>
</dbReference>
<dbReference type="RefSeq" id="XP_025378430.1">
    <property type="nucleotide sequence ID" value="XM_025519917.1"/>
</dbReference>
<evidence type="ECO:0000313" key="4">
    <source>
        <dbReference type="EMBL" id="PWN91232.1"/>
    </source>
</evidence>
<dbReference type="InterPro" id="IPR007855">
    <property type="entry name" value="RDRP"/>
</dbReference>
<keyword evidence="1" id="KW-0696">RNA-directed RNA polymerase</keyword>
<dbReference type="STRING" id="215250.A0A316YQ05"/>
<keyword evidence="1" id="KW-0808">Transferase</keyword>
<dbReference type="PANTHER" id="PTHR23079:SF17">
    <property type="entry name" value="RNA-DEPENDENT RNA POLYMERASE"/>
    <property type="match status" value="1"/>
</dbReference>
<evidence type="ECO:0000256" key="2">
    <source>
        <dbReference type="SAM" id="MobiDB-lite"/>
    </source>
</evidence>
<dbReference type="GeneID" id="37041833"/>
<gene>
    <name evidence="4" type="ORF">FA10DRAFT_258649</name>
</gene>
<evidence type="ECO:0000259" key="3">
    <source>
        <dbReference type="Pfam" id="PF05183"/>
    </source>
</evidence>
<dbReference type="GO" id="GO:0003723">
    <property type="term" value="F:RNA binding"/>
    <property type="evidence" value="ECO:0007669"/>
    <property type="project" value="UniProtKB-KW"/>
</dbReference>
<feature type="region of interest" description="Disordered" evidence="2">
    <location>
        <begin position="1254"/>
        <end position="1275"/>
    </location>
</feature>